<keyword evidence="5 6" id="KW-0472">Membrane</keyword>
<dbReference type="PANTHER" id="PTHR12778:SF10">
    <property type="entry name" value="MAJOR FACILITATOR SUPERFAMILY DOMAIN-CONTAINING PROTEIN 3"/>
    <property type="match status" value="1"/>
</dbReference>
<protein>
    <submittedName>
        <fullName evidence="7">MFS transporter</fullName>
    </submittedName>
</protein>
<feature type="transmembrane region" description="Helical" evidence="6">
    <location>
        <begin position="46"/>
        <end position="63"/>
    </location>
</feature>
<feature type="transmembrane region" description="Helical" evidence="6">
    <location>
        <begin position="75"/>
        <end position="95"/>
    </location>
</feature>
<dbReference type="PANTHER" id="PTHR12778">
    <property type="entry name" value="SOLUTE CARRIER FAMILY 33 ACETYL-COA TRANSPORTER -RELATED"/>
    <property type="match status" value="1"/>
</dbReference>
<keyword evidence="8" id="KW-1185">Reference proteome</keyword>
<dbReference type="Pfam" id="PF07690">
    <property type="entry name" value="MFS_1"/>
    <property type="match status" value="1"/>
</dbReference>
<dbReference type="InterPro" id="IPR036259">
    <property type="entry name" value="MFS_trans_sf"/>
</dbReference>
<evidence type="ECO:0000313" key="7">
    <source>
        <dbReference type="EMBL" id="MBR7783169.1"/>
    </source>
</evidence>
<reference evidence="7" key="1">
    <citation type="submission" date="2021-04" db="EMBL/GenBank/DDBJ databases">
        <title>novel species isolated from subtropical streams in China.</title>
        <authorList>
            <person name="Lu H."/>
        </authorList>
    </citation>
    <scope>NUCLEOTIDE SEQUENCE</scope>
    <source>
        <strain evidence="7">LFS511W</strain>
    </source>
</reference>
<dbReference type="InterPro" id="IPR011701">
    <property type="entry name" value="MFS"/>
</dbReference>
<feature type="transmembrane region" description="Helical" evidence="6">
    <location>
        <begin position="107"/>
        <end position="128"/>
    </location>
</feature>
<keyword evidence="3 6" id="KW-0812">Transmembrane</keyword>
<organism evidence="7 8">
    <name type="scientific">Undibacterium luofuense</name>
    <dbReference type="NCBI Taxonomy" id="2828733"/>
    <lineage>
        <taxon>Bacteria</taxon>
        <taxon>Pseudomonadati</taxon>
        <taxon>Pseudomonadota</taxon>
        <taxon>Betaproteobacteria</taxon>
        <taxon>Burkholderiales</taxon>
        <taxon>Oxalobacteraceae</taxon>
        <taxon>Undibacterium</taxon>
    </lineage>
</organism>
<name>A0A941DP20_9BURK</name>
<feature type="transmembrane region" description="Helical" evidence="6">
    <location>
        <begin position="327"/>
        <end position="351"/>
    </location>
</feature>
<evidence type="ECO:0000256" key="4">
    <source>
        <dbReference type="ARBA" id="ARBA00022989"/>
    </source>
</evidence>
<feature type="transmembrane region" description="Helical" evidence="6">
    <location>
        <begin position="174"/>
        <end position="195"/>
    </location>
</feature>
<keyword evidence="2" id="KW-0813">Transport</keyword>
<evidence type="ECO:0000256" key="1">
    <source>
        <dbReference type="ARBA" id="ARBA00004141"/>
    </source>
</evidence>
<evidence type="ECO:0000256" key="5">
    <source>
        <dbReference type="ARBA" id="ARBA00023136"/>
    </source>
</evidence>
<sequence length="429" mass="47294">MTTSSSGRSVWSWIPTLYFAQGLPYVIVMTLSVILYKDLGISNTDITFYTSWLYLPFVIKPLWAPLVDMTGKKRGWIVAMELVIGALFAAVALTIPVSDFFRWSLAMFWLLAFAAATHDISVDGFYMLALEKHQQAAYVGFRSLFYRCAMLTGQGGLVWLAGHSASLSGSVEKGWMLVFGLLAAGFLMMALWHQFGLPKPVSDQPQRHGEHWWQSFAAVFALYLRKPQFGLAVAFMLLYRFGEAQLVKVAPLFLKDSIANGGLALSTEQVGLIYGMAGMAALTTGGIAGGAAISRWGLKACLWPMAIAINLPHLVYVYLAWMQPQHAGIIGISVAIEQFGYGFGFAAYLLYLMMFSDGEHKTAHYAICTGFMALSMMIPGLFSGWLQTQLGYTGFFLWICIAALATFIVCAMIRIDPQFGKKETPQNPA</sequence>
<feature type="transmembrane region" description="Helical" evidence="6">
    <location>
        <begin position="12"/>
        <end position="34"/>
    </location>
</feature>
<dbReference type="Gene3D" id="1.20.1250.20">
    <property type="entry name" value="MFS general substrate transporter like domains"/>
    <property type="match status" value="1"/>
</dbReference>
<feature type="transmembrane region" description="Helical" evidence="6">
    <location>
        <begin position="144"/>
        <end position="162"/>
    </location>
</feature>
<proteinExistence type="predicted"/>
<dbReference type="Proteomes" id="UP000680067">
    <property type="component" value="Unassembled WGS sequence"/>
</dbReference>
<comment type="caution">
    <text evidence="7">The sequence shown here is derived from an EMBL/GenBank/DDBJ whole genome shotgun (WGS) entry which is preliminary data.</text>
</comment>
<evidence type="ECO:0000256" key="6">
    <source>
        <dbReference type="SAM" id="Phobius"/>
    </source>
</evidence>
<evidence type="ECO:0000256" key="3">
    <source>
        <dbReference type="ARBA" id="ARBA00022692"/>
    </source>
</evidence>
<dbReference type="GO" id="GO:0016020">
    <property type="term" value="C:membrane"/>
    <property type="evidence" value="ECO:0007669"/>
    <property type="project" value="UniProtKB-SubCell"/>
</dbReference>
<dbReference type="AlphaFoldDB" id="A0A941DP20"/>
<feature type="transmembrane region" description="Helical" evidence="6">
    <location>
        <begin position="363"/>
        <end position="386"/>
    </location>
</feature>
<accession>A0A941DP20</accession>
<dbReference type="GO" id="GO:0022857">
    <property type="term" value="F:transmembrane transporter activity"/>
    <property type="evidence" value="ECO:0007669"/>
    <property type="project" value="InterPro"/>
</dbReference>
<evidence type="ECO:0000313" key="8">
    <source>
        <dbReference type="Proteomes" id="UP000680067"/>
    </source>
</evidence>
<feature type="transmembrane region" description="Helical" evidence="6">
    <location>
        <begin position="272"/>
        <end position="293"/>
    </location>
</feature>
<feature type="transmembrane region" description="Helical" evidence="6">
    <location>
        <begin position="300"/>
        <end position="321"/>
    </location>
</feature>
<dbReference type="EMBL" id="JAGSPN010000010">
    <property type="protein sequence ID" value="MBR7783169.1"/>
    <property type="molecule type" value="Genomic_DNA"/>
</dbReference>
<dbReference type="RefSeq" id="WP_212688464.1">
    <property type="nucleotide sequence ID" value="NZ_JAGSPN010000010.1"/>
</dbReference>
<evidence type="ECO:0000256" key="2">
    <source>
        <dbReference type="ARBA" id="ARBA00022448"/>
    </source>
</evidence>
<feature type="transmembrane region" description="Helical" evidence="6">
    <location>
        <begin position="392"/>
        <end position="413"/>
    </location>
</feature>
<dbReference type="SUPFAM" id="SSF103473">
    <property type="entry name" value="MFS general substrate transporter"/>
    <property type="match status" value="1"/>
</dbReference>
<gene>
    <name evidence="7" type="ORF">KDM89_13530</name>
</gene>
<comment type="subcellular location">
    <subcellularLocation>
        <location evidence="1">Membrane</location>
        <topology evidence="1">Multi-pass membrane protein</topology>
    </subcellularLocation>
</comment>
<keyword evidence="4 6" id="KW-1133">Transmembrane helix</keyword>
<dbReference type="InterPro" id="IPR004752">
    <property type="entry name" value="AmpG_permease/AT-1"/>
</dbReference>